<comment type="domain">
    <text evidence="7">Consists of three domains: the N-terminal catalytic domain, the anticodon-binding domain and the C-terminal extension.</text>
</comment>
<evidence type="ECO:0000256" key="3">
    <source>
        <dbReference type="ARBA" id="ARBA00022741"/>
    </source>
</evidence>
<reference evidence="9 10" key="1">
    <citation type="submission" date="2017-08" db="EMBL/GenBank/DDBJ databases">
        <title>Infants hospitalized years apart are colonized by the same room-sourced microbial strains.</title>
        <authorList>
            <person name="Brooks B."/>
            <person name="Olm M.R."/>
            <person name="Firek B.A."/>
            <person name="Baker R."/>
            <person name="Thomas B.C."/>
            <person name="Morowitz M.J."/>
            <person name="Banfield J.F."/>
        </authorList>
    </citation>
    <scope>NUCLEOTIDE SEQUENCE [LARGE SCALE GENOMIC DNA]</scope>
    <source>
        <strain evidence="9">S2_018_000_R2_104</strain>
    </source>
</reference>
<keyword evidence="2 7" id="KW-0436">Ligase</keyword>
<keyword evidence="5 7" id="KW-0648">Protein biosynthesis</keyword>
<accession>A0A2W5BYA5</accession>
<dbReference type="GO" id="GO:0004827">
    <property type="term" value="F:proline-tRNA ligase activity"/>
    <property type="evidence" value="ECO:0007669"/>
    <property type="project" value="UniProtKB-UniRule"/>
</dbReference>
<comment type="catalytic activity">
    <reaction evidence="7">
        <text>tRNA(Pro) + L-proline + ATP = L-prolyl-tRNA(Pro) + AMP + diphosphate</text>
        <dbReference type="Rhea" id="RHEA:14305"/>
        <dbReference type="Rhea" id="RHEA-COMP:9700"/>
        <dbReference type="Rhea" id="RHEA-COMP:9702"/>
        <dbReference type="ChEBI" id="CHEBI:30616"/>
        <dbReference type="ChEBI" id="CHEBI:33019"/>
        <dbReference type="ChEBI" id="CHEBI:60039"/>
        <dbReference type="ChEBI" id="CHEBI:78442"/>
        <dbReference type="ChEBI" id="CHEBI:78532"/>
        <dbReference type="ChEBI" id="CHEBI:456215"/>
        <dbReference type="EC" id="6.1.1.15"/>
    </reaction>
</comment>
<dbReference type="Gene3D" id="3.40.50.800">
    <property type="entry name" value="Anticodon-binding domain"/>
    <property type="match status" value="1"/>
</dbReference>
<dbReference type="SUPFAM" id="SSF52954">
    <property type="entry name" value="Class II aaRS ABD-related"/>
    <property type="match status" value="1"/>
</dbReference>
<dbReference type="InterPro" id="IPR004154">
    <property type="entry name" value="Anticodon-bd"/>
</dbReference>
<dbReference type="Gene3D" id="3.30.930.10">
    <property type="entry name" value="Bira Bifunctional Protein, Domain 2"/>
    <property type="match status" value="1"/>
</dbReference>
<dbReference type="InterPro" id="IPR036621">
    <property type="entry name" value="Anticodon-bd_dom_sf"/>
</dbReference>
<comment type="subcellular location">
    <subcellularLocation>
        <location evidence="7">Cytoplasm</location>
    </subcellularLocation>
</comment>
<dbReference type="InterPro" id="IPR002314">
    <property type="entry name" value="aa-tRNA-synt_IIb"/>
</dbReference>
<dbReference type="InterPro" id="IPR006195">
    <property type="entry name" value="aa-tRNA-synth_II"/>
</dbReference>
<feature type="domain" description="Aminoacyl-transfer RNA synthetases class-II family profile" evidence="8">
    <location>
        <begin position="43"/>
        <end position="304"/>
    </location>
</feature>
<evidence type="ECO:0000256" key="5">
    <source>
        <dbReference type="ARBA" id="ARBA00022917"/>
    </source>
</evidence>
<evidence type="ECO:0000313" key="9">
    <source>
        <dbReference type="EMBL" id="PZO88055.1"/>
    </source>
</evidence>
<dbReference type="Proteomes" id="UP000249557">
    <property type="component" value="Unassembled WGS sequence"/>
</dbReference>
<keyword evidence="4 7" id="KW-0067">ATP-binding</keyword>
<gene>
    <name evidence="7" type="primary">proS</name>
    <name evidence="9" type="ORF">DI626_02610</name>
</gene>
<dbReference type="GO" id="GO:0005737">
    <property type="term" value="C:cytoplasm"/>
    <property type="evidence" value="ECO:0007669"/>
    <property type="project" value="UniProtKB-SubCell"/>
</dbReference>
<keyword evidence="1 7" id="KW-0963">Cytoplasm</keyword>
<name>A0A2W5BYA5_9BACT</name>
<evidence type="ECO:0000256" key="1">
    <source>
        <dbReference type="ARBA" id="ARBA00022490"/>
    </source>
</evidence>
<comment type="subunit">
    <text evidence="7">Homodimer.</text>
</comment>
<dbReference type="PANTHER" id="PTHR43382">
    <property type="entry name" value="PROLYL-TRNA SYNTHETASE"/>
    <property type="match status" value="1"/>
</dbReference>
<dbReference type="GO" id="GO:0006433">
    <property type="term" value="P:prolyl-tRNA aminoacylation"/>
    <property type="evidence" value="ECO:0007669"/>
    <property type="project" value="UniProtKB-UniRule"/>
</dbReference>
<comment type="similarity">
    <text evidence="7">Belongs to the class-II aminoacyl-tRNA synthetase family. ProS type 3 subfamily.</text>
</comment>
<dbReference type="HAMAP" id="MF_01571">
    <property type="entry name" value="Pro_tRNA_synth_type3"/>
    <property type="match status" value="1"/>
</dbReference>
<keyword evidence="6 7" id="KW-0030">Aminoacyl-tRNA synthetase</keyword>
<dbReference type="SUPFAM" id="SSF55681">
    <property type="entry name" value="Class II aaRS and biotin synthetases"/>
    <property type="match status" value="1"/>
</dbReference>
<protein>
    <recommendedName>
        <fullName evidence="7">Proline--tRNA ligase</fullName>
        <ecNumber evidence="7">6.1.1.15</ecNumber>
    </recommendedName>
    <alternativeName>
        <fullName evidence="7">Prolyl-tRNA synthetase</fullName>
        <shortName evidence="7">ProRS</shortName>
    </alternativeName>
</protein>
<dbReference type="Pfam" id="PF03129">
    <property type="entry name" value="HGTP_anticodon"/>
    <property type="match status" value="1"/>
</dbReference>
<evidence type="ECO:0000259" key="8">
    <source>
        <dbReference type="PROSITE" id="PS50862"/>
    </source>
</evidence>
<dbReference type="PROSITE" id="PS50862">
    <property type="entry name" value="AA_TRNA_LIGASE_II"/>
    <property type="match status" value="1"/>
</dbReference>
<dbReference type="InterPro" id="IPR033721">
    <property type="entry name" value="ProRS_core_arch_euk"/>
</dbReference>
<dbReference type="GO" id="GO:0005524">
    <property type="term" value="F:ATP binding"/>
    <property type="evidence" value="ECO:0007669"/>
    <property type="project" value="UniProtKB-UniRule"/>
</dbReference>
<evidence type="ECO:0000256" key="7">
    <source>
        <dbReference type="HAMAP-Rule" id="MF_01571"/>
    </source>
</evidence>
<dbReference type="AlphaFoldDB" id="A0A2W5BYA5"/>
<sequence length="491" mass="55358">MNNPAQQQKKPMTAITPTRAEDFPEWYQSVVRAADMAENSPVRGSMIIKPYGFALWENMTAIFDKWLKDYGIQNCSFPLLIPVSFLSKEAEHVDGFAKECAVVTHHRLEKGPNGGLVPAPSAELEEPYVIRPTSETIIGDAMARWVQSYRDLPLKLNQWGNVMRWEMRTRLFLRTSEFFWHEGHCAFETPKEARDDALHVMGLYKKFFEEYLAFTGYAGPKTAEERFPGAIETIGFEAMMQDGKALQAATTHDLGQNFSKSIGIKFQGRDGKEAFAHTTSWAYSTRTLGGMIMMHGDDDGMIMPPRVAPTQIIILPVIKDEAGAGALNEFCDKILSALKKAGFAAKVDGRDMRTPDKMWEAVKKGIPVRVEVGQREMEANSVTFVRRDLGKESKTTWTVDEFMAKIQGVLDAIHDNLLSRNRKFLADNTADISTVAGVREFYAADKIGFVRIPVELLQDPELDKVRDEFKLSTRCMPFEDEGRKVLLAKSY</sequence>
<evidence type="ECO:0000256" key="6">
    <source>
        <dbReference type="ARBA" id="ARBA00023146"/>
    </source>
</evidence>
<proteinExistence type="inferred from homology"/>
<dbReference type="Pfam" id="PF00587">
    <property type="entry name" value="tRNA-synt_2b"/>
    <property type="match status" value="1"/>
</dbReference>
<comment type="function">
    <text evidence="7">Catalyzes the attachment of proline to tRNA(Pro) in a two-step reaction: proline is first activated by ATP to form Pro-AMP and then transferred to the acceptor end of tRNA(Pro).</text>
</comment>
<evidence type="ECO:0000256" key="4">
    <source>
        <dbReference type="ARBA" id="ARBA00022840"/>
    </source>
</evidence>
<dbReference type="InterPro" id="IPR004499">
    <property type="entry name" value="Pro-tRNA-ligase_IIa_arc-type"/>
</dbReference>
<dbReference type="PANTHER" id="PTHR43382:SF2">
    <property type="entry name" value="BIFUNCTIONAL GLUTAMATE_PROLINE--TRNA LIGASE"/>
    <property type="match status" value="1"/>
</dbReference>
<dbReference type="EMBL" id="QFNK01000030">
    <property type="protein sequence ID" value="PZO88055.1"/>
    <property type="molecule type" value="Genomic_DNA"/>
</dbReference>
<evidence type="ECO:0000313" key="10">
    <source>
        <dbReference type="Proteomes" id="UP000249557"/>
    </source>
</evidence>
<evidence type="ECO:0000256" key="2">
    <source>
        <dbReference type="ARBA" id="ARBA00022598"/>
    </source>
</evidence>
<dbReference type="CDD" id="cd00778">
    <property type="entry name" value="ProRS_core_arch_euk"/>
    <property type="match status" value="1"/>
</dbReference>
<dbReference type="EC" id="6.1.1.15" evidence="7"/>
<dbReference type="GO" id="GO:0017101">
    <property type="term" value="C:aminoacyl-tRNA synthetase multienzyme complex"/>
    <property type="evidence" value="ECO:0007669"/>
    <property type="project" value="TreeGrafter"/>
</dbReference>
<keyword evidence="3 7" id="KW-0547">Nucleotide-binding</keyword>
<comment type="caution">
    <text evidence="9">The sequence shown here is derived from an EMBL/GenBank/DDBJ whole genome shotgun (WGS) entry which is preliminary data.</text>
</comment>
<organism evidence="9 10">
    <name type="scientific">Micavibrio aeruginosavorus</name>
    <dbReference type="NCBI Taxonomy" id="349221"/>
    <lineage>
        <taxon>Bacteria</taxon>
        <taxon>Pseudomonadati</taxon>
        <taxon>Bdellovibrionota</taxon>
        <taxon>Bdellovibrionia</taxon>
        <taxon>Bdellovibrionales</taxon>
        <taxon>Pseudobdellovibrionaceae</taxon>
        <taxon>Micavibrio</taxon>
    </lineage>
</organism>
<dbReference type="InterPro" id="IPR045864">
    <property type="entry name" value="aa-tRNA-synth_II/BPL/LPL"/>
</dbReference>